<keyword evidence="2" id="KW-0645">Protease</keyword>
<dbReference type="NCBIfam" id="TIGR04183">
    <property type="entry name" value="Por_Secre_tail"/>
    <property type="match status" value="1"/>
</dbReference>
<dbReference type="InterPro" id="IPR036852">
    <property type="entry name" value="Peptidase_S8/S53_dom_sf"/>
</dbReference>
<dbReference type="GO" id="GO:0004252">
    <property type="term" value="F:serine-type endopeptidase activity"/>
    <property type="evidence" value="ECO:0007669"/>
    <property type="project" value="InterPro"/>
</dbReference>
<keyword evidence="4" id="KW-0720">Serine protease</keyword>
<dbReference type="PANTHER" id="PTHR43806:SF11">
    <property type="entry name" value="CEREVISIN-RELATED"/>
    <property type="match status" value="1"/>
</dbReference>
<sequence length="619" mass="66873">MEYAEWARPVVPMLDKALPDARVDSVHMGYNLPQPFTGKNVLIGITDWGFDYTNPNFYDTALQHTRIAAAWDQWKTSGPAPSGFLYGTEFEGESQLLAAQCDTSNVYGYAYHGSHVAGIAGGSGAGTVYRGVAFEANYLFTTFLVDAAAVLDAYNWMYQYSLTAGKRLVINQSWGLYYMGNLDGTSLISQAIDALSAQGVVFVSSAGNNGDVNFHLQYDASSSDTMKTQVKFDNYTYYPQMFGQCLTLWGTPSNSFEARIQVLNSAGTLLAESPFYLTDTMNTSIEDTLFAASDTVLYNIAADSANAMNQRPFMQIRVASRNTSNKVILQIHADTGVVHAWNVIELNNGVGNWGSDFLAPYAGYSAGDPYYGVGEPACAHSAIAVAAHNSEFHHPTTGALLGGNIAYFSSYGPIMDGTIKPEISAPGYGVASSVSSFTTTSFTSVAATVTFGGRTYKFVRLSGTSMSSPLVTGVVALMLEADPTLTPDEIKTILEETAREDSITGDLSETGDIRWGWGKVNALHAIYRVLGVEGIIEATQGEKVLLYPNPASDQVCIMADGGKVENEICIFSVDGRLVKTEKLNEQNIFHVSGLKPGMYLTRFVLNGKSLMMPVVVKNP</sequence>
<dbReference type="GO" id="GO:0006508">
    <property type="term" value="P:proteolysis"/>
    <property type="evidence" value="ECO:0007669"/>
    <property type="project" value="UniProtKB-KW"/>
</dbReference>
<name>A0A644YKT5_9ZZZZ</name>
<dbReference type="InterPro" id="IPR026444">
    <property type="entry name" value="Secre_tail"/>
</dbReference>
<dbReference type="PANTHER" id="PTHR43806">
    <property type="entry name" value="PEPTIDASE S8"/>
    <property type="match status" value="1"/>
</dbReference>
<feature type="domain" description="Secretion system C-terminal sorting" evidence="6">
    <location>
        <begin position="546"/>
        <end position="608"/>
    </location>
</feature>
<dbReference type="InterPro" id="IPR023828">
    <property type="entry name" value="Peptidase_S8_Ser-AS"/>
</dbReference>
<dbReference type="Gene3D" id="3.40.50.200">
    <property type="entry name" value="Peptidase S8/S53 domain"/>
    <property type="match status" value="2"/>
</dbReference>
<comment type="similarity">
    <text evidence="1">Belongs to the peptidase S8 family.</text>
</comment>
<evidence type="ECO:0000256" key="3">
    <source>
        <dbReference type="ARBA" id="ARBA00022801"/>
    </source>
</evidence>
<evidence type="ECO:0000313" key="7">
    <source>
        <dbReference type="EMBL" id="MPM26724.1"/>
    </source>
</evidence>
<feature type="domain" description="Peptidase S8/S53" evidence="5">
    <location>
        <begin position="38"/>
        <end position="218"/>
    </location>
</feature>
<proteinExistence type="inferred from homology"/>
<keyword evidence="3" id="KW-0378">Hydrolase</keyword>
<comment type="caution">
    <text evidence="7">The sequence shown here is derived from an EMBL/GenBank/DDBJ whole genome shotgun (WGS) entry which is preliminary data.</text>
</comment>
<dbReference type="Pfam" id="PF18962">
    <property type="entry name" value="Por_Secre_tail"/>
    <property type="match status" value="1"/>
</dbReference>
<evidence type="ECO:0000256" key="2">
    <source>
        <dbReference type="ARBA" id="ARBA00022670"/>
    </source>
</evidence>
<dbReference type="PRINTS" id="PR00723">
    <property type="entry name" value="SUBTILISIN"/>
</dbReference>
<dbReference type="InterPro" id="IPR015500">
    <property type="entry name" value="Peptidase_S8_subtilisin-rel"/>
</dbReference>
<dbReference type="EMBL" id="VSSQ01004808">
    <property type="protein sequence ID" value="MPM26724.1"/>
    <property type="molecule type" value="Genomic_DNA"/>
</dbReference>
<protein>
    <recommendedName>
        <fullName evidence="8">Peptidase S8/S53 domain-containing protein</fullName>
    </recommendedName>
</protein>
<dbReference type="PROSITE" id="PS00138">
    <property type="entry name" value="SUBTILASE_SER"/>
    <property type="match status" value="1"/>
</dbReference>
<dbReference type="PROSITE" id="PS00137">
    <property type="entry name" value="SUBTILASE_HIS"/>
    <property type="match status" value="1"/>
</dbReference>
<dbReference type="AlphaFoldDB" id="A0A644YKT5"/>
<dbReference type="InterPro" id="IPR000209">
    <property type="entry name" value="Peptidase_S8/S53_dom"/>
</dbReference>
<dbReference type="InterPro" id="IPR022398">
    <property type="entry name" value="Peptidase_S8_His-AS"/>
</dbReference>
<reference evidence="7" key="1">
    <citation type="submission" date="2019-08" db="EMBL/GenBank/DDBJ databases">
        <authorList>
            <person name="Kucharzyk K."/>
            <person name="Murdoch R.W."/>
            <person name="Higgins S."/>
            <person name="Loffler F."/>
        </authorList>
    </citation>
    <scope>NUCLEOTIDE SEQUENCE</scope>
</reference>
<feature type="domain" description="Peptidase S8/S53" evidence="5">
    <location>
        <begin position="371"/>
        <end position="501"/>
    </location>
</feature>
<gene>
    <name evidence="7" type="ORF">SDC9_73229</name>
</gene>
<dbReference type="Pfam" id="PF00082">
    <property type="entry name" value="Peptidase_S8"/>
    <property type="match status" value="2"/>
</dbReference>
<evidence type="ECO:0000259" key="5">
    <source>
        <dbReference type="Pfam" id="PF00082"/>
    </source>
</evidence>
<dbReference type="SUPFAM" id="SSF52743">
    <property type="entry name" value="Subtilisin-like"/>
    <property type="match status" value="1"/>
</dbReference>
<dbReference type="InterPro" id="IPR050131">
    <property type="entry name" value="Peptidase_S8_subtilisin-like"/>
</dbReference>
<evidence type="ECO:0000259" key="6">
    <source>
        <dbReference type="Pfam" id="PF18962"/>
    </source>
</evidence>
<evidence type="ECO:0008006" key="8">
    <source>
        <dbReference type="Google" id="ProtNLM"/>
    </source>
</evidence>
<evidence type="ECO:0000256" key="1">
    <source>
        <dbReference type="ARBA" id="ARBA00011073"/>
    </source>
</evidence>
<organism evidence="7">
    <name type="scientific">bioreactor metagenome</name>
    <dbReference type="NCBI Taxonomy" id="1076179"/>
    <lineage>
        <taxon>unclassified sequences</taxon>
        <taxon>metagenomes</taxon>
        <taxon>ecological metagenomes</taxon>
    </lineage>
</organism>
<dbReference type="PROSITE" id="PS51892">
    <property type="entry name" value="SUBTILASE"/>
    <property type="match status" value="1"/>
</dbReference>
<accession>A0A644YKT5</accession>
<evidence type="ECO:0000256" key="4">
    <source>
        <dbReference type="ARBA" id="ARBA00022825"/>
    </source>
</evidence>